<keyword evidence="3" id="KW-0418">Kinase</keyword>
<dbReference type="Gene3D" id="1.10.510.10">
    <property type="entry name" value="Transferase(Phosphotransferase) domain 1"/>
    <property type="match status" value="1"/>
</dbReference>
<dbReference type="PROSITE" id="PS00107">
    <property type="entry name" value="PROTEIN_KINASE_ATP"/>
    <property type="match status" value="1"/>
</dbReference>
<keyword evidence="4" id="KW-1185">Reference proteome</keyword>
<dbReference type="InterPro" id="IPR000719">
    <property type="entry name" value="Prot_kinase_dom"/>
</dbReference>
<dbReference type="InParanoid" id="A0A165NEI7"/>
<dbReference type="Pfam" id="PF00069">
    <property type="entry name" value="Pkinase"/>
    <property type="match status" value="1"/>
</dbReference>
<dbReference type="GO" id="GO:0004672">
    <property type="term" value="F:protein kinase activity"/>
    <property type="evidence" value="ECO:0007669"/>
    <property type="project" value="InterPro"/>
</dbReference>
<sequence>MPAPSVYPYMIGNWRLCDKLGSGFSGAIFKASNVHSGQVMALKLQIGDHECPTNRYERYIYPFLQGGKGMPTLWAGGQEGPWDYLVIDLLGPSLDNLFRKSGKSCMDLGSVCKIAMQVIARLQFMHSRGVLHRDIQLGNCVVGLYPNHETIYMIDFGFSKCYIDPVTKRHIPDSDRNRMFVGNYWFSSANVHCRGKVPSRRDDLEACALMLIHLMTPGGLSWTRNGVPRTDAQHSRIIREKRKARPEDLCRGLPAQFEDFLRYCRRLKFAECPDYDRWIDEFRQLSSESGYQDDDRFVWPSPTPVTTIPPRLLPSKPRSSQAPDEVEKILHDLANLQLGDRPVLGNRTNIQPPPKQDAQNLAPNKKDEVVIISDKSEDSRPIQTHQKSKMAQLASLRIAVSKAADNAALSVLVADFVAVLKAHTSKALTKQGFGFLDALYKQLADPSVFIVPVPLRTRSGNSDTHGETDQEPKHVRLGKLLMLRREVERATSNGVLAKLVQDFEAITDRSNGRTVTKDGVAFLEGLARRLKALQ</sequence>
<gene>
    <name evidence="3" type="ORF">NEOLEDRAFT_1233076</name>
</gene>
<dbReference type="PROSITE" id="PS50011">
    <property type="entry name" value="PROTEIN_KINASE_DOM"/>
    <property type="match status" value="1"/>
</dbReference>
<dbReference type="Proteomes" id="UP000076761">
    <property type="component" value="Unassembled WGS sequence"/>
</dbReference>
<evidence type="ECO:0000313" key="3">
    <source>
        <dbReference type="EMBL" id="KZT19532.1"/>
    </source>
</evidence>
<dbReference type="AlphaFoldDB" id="A0A165NEI7"/>
<dbReference type="EMBL" id="KV425639">
    <property type="protein sequence ID" value="KZT19532.1"/>
    <property type="molecule type" value="Genomic_DNA"/>
</dbReference>
<name>A0A165NEI7_9AGAM</name>
<feature type="domain" description="Protein kinase" evidence="2">
    <location>
        <begin position="14"/>
        <end position="334"/>
    </location>
</feature>
<evidence type="ECO:0000256" key="1">
    <source>
        <dbReference type="PROSITE-ProRule" id="PRU10141"/>
    </source>
</evidence>
<dbReference type="SUPFAM" id="SSF56112">
    <property type="entry name" value="Protein kinase-like (PK-like)"/>
    <property type="match status" value="1"/>
</dbReference>
<keyword evidence="1" id="KW-0547">Nucleotide-binding</keyword>
<proteinExistence type="predicted"/>
<dbReference type="STRING" id="1314782.A0A165NEI7"/>
<dbReference type="PANTHER" id="PTHR11909">
    <property type="entry name" value="CASEIN KINASE-RELATED"/>
    <property type="match status" value="1"/>
</dbReference>
<protein>
    <submittedName>
        <fullName evidence="3">Kinase-like protein</fullName>
    </submittedName>
</protein>
<keyword evidence="1" id="KW-0067">ATP-binding</keyword>
<dbReference type="SMART" id="SM00220">
    <property type="entry name" value="S_TKc"/>
    <property type="match status" value="1"/>
</dbReference>
<dbReference type="InterPro" id="IPR011009">
    <property type="entry name" value="Kinase-like_dom_sf"/>
</dbReference>
<accession>A0A165NEI7</accession>
<dbReference type="OrthoDB" id="5979581at2759"/>
<dbReference type="InterPro" id="IPR050235">
    <property type="entry name" value="CK1_Ser-Thr_kinase"/>
</dbReference>
<dbReference type="InterPro" id="IPR017441">
    <property type="entry name" value="Protein_kinase_ATP_BS"/>
</dbReference>
<evidence type="ECO:0000313" key="4">
    <source>
        <dbReference type="Proteomes" id="UP000076761"/>
    </source>
</evidence>
<keyword evidence="3" id="KW-0808">Transferase</keyword>
<organism evidence="3 4">
    <name type="scientific">Neolentinus lepideus HHB14362 ss-1</name>
    <dbReference type="NCBI Taxonomy" id="1314782"/>
    <lineage>
        <taxon>Eukaryota</taxon>
        <taxon>Fungi</taxon>
        <taxon>Dikarya</taxon>
        <taxon>Basidiomycota</taxon>
        <taxon>Agaricomycotina</taxon>
        <taxon>Agaricomycetes</taxon>
        <taxon>Gloeophyllales</taxon>
        <taxon>Gloeophyllaceae</taxon>
        <taxon>Neolentinus</taxon>
    </lineage>
</organism>
<reference evidence="3 4" key="1">
    <citation type="journal article" date="2016" name="Mol. Biol. Evol.">
        <title>Comparative Genomics of Early-Diverging Mushroom-Forming Fungi Provides Insights into the Origins of Lignocellulose Decay Capabilities.</title>
        <authorList>
            <person name="Nagy L.G."/>
            <person name="Riley R."/>
            <person name="Tritt A."/>
            <person name="Adam C."/>
            <person name="Daum C."/>
            <person name="Floudas D."/>
            <person name="Sun H."/>
            <person name="Yadav J.S."/>
            <person name="Pangilinan J."/>
            <person name="Larsson K.H."/>
            <person name="Matsuura K."/>
            <person name="Barry K."/>
            <person name="Labutti K."/>
            <person name="Kuo R."/>
            <person name="Ohm R.A."/>
            <person name="Bhattacharya S.S."/>
            <person name="Shirouzu T."/>
            <person name="Yoshinaga Y."/>
            <person name="Martin F.M."/>
            <person name="Grigoriev I.V."/>
            <person name="Hibbett D.S."/>
        </authorList>
    </citation>
    <scope>NUCLEOTIDE SEQUENCE [LARGE SCALE GENOMIC DNA]</scope>
    <source>
        <strain evidence="3 4">HHB14362 ss-1</strain>
    </source>
</reference>
<dbReference type="CDD" id="cd14016">
    <property type="entry name" value="STKc_CK1"/>
    <property type="match status" value="1"/>
</dbReference>
<dbReference type="GO" id="GO:0005524">
    <property type="term" value="F:ATP binding"/>
    <property type="evidence" value="ECO:0007669"/>
    <property type="project" value="UniProtKB-UniRule"/>
</dbReference>
<feature type="binding site" evidence="1">
    <location>
        <position position="43"/>
    </location>
    <ligand>
        <name>ATP</name>
        <dbReference type="ChEBI" id="CHEBI:30616"/>
    </ligand>
</feature>
<evidence type="ECO:0000259" key="2">
    <source>
        <dbReference type="PROSITE" id="PS50011"/>
    </source>
</evidence>